<sequence>MLGMSFSAIRDPSTDDSYDNQLGGVVVLRDRGNREAAALGRMPPEVPNRTNPSYGVIFNHHLRERGLLVRFDEAMPLEMTGRHIDKCDDRGARREVRMPGDIAGPARCHFVRGVWARP</sequence>
<organism evidence="1 2">
    <name type="scientific">Kitasatospora cystarginea</name>
    <dbReference type="NCBI Taxonomy" id="58350"/>
    <lineage>
        <taxon>Bacteria</taxon>
        <taxon>Bacillati</taxon>
        <taxon>Actinomycetota</taxon>
        <taxon>Actinomycetes</taxon>
        <taxon>Kitasatosporales</taxon>
        <taxon>Streptomycetaceae</taxon>
        <taxon>Kitasatospora</taxon>
    </lineage>
</organism>
<name>A0ABN3DK80_9ACTN</name>
<comment type="caution">
    <text evidence="1">The sequence shown here is derived from an EMBL/GenBank/DDBJ whole genome shotgun (WGS) entry which is preliminary data.</text>
</comment>
<keyword evidence="2" id="KW-1185">Reference proteome</keyword>
<dbReference type="EMBL" id="BAAATR010000004">
    <property type="protein sequence ID" value="GAA2234051.1"/>
    <property type="molecule type" value="Genomic_DNA"/>
</dbReference>
<protein>
    <submittedName>
        <fullName evidence="1">Uncharacterized protein</fullName>
    </submittedName>
</protein>
<gene>
    <name evidence="1" type="ORF">GCM10010430_13470</name>
</gene>
<evidence type="ECO:0000313" key="2">
    <source>
        <dbReference type="Proteomes" id="UP001500305"/>
    </source>
</evidence>
<accession>A0ABN3DK80</accession>
<dbReference type="Proteomes" id="UP001500305">
    <property type="component" value="Unassembled WGS sequence"/>
</dbReference>
<proteinExistence type="predicted"/>
<evidence type="ECO:0000313" key="1">
    <source>
        <dbReference type="EMBL" id="GAA2234051.1"/>
    </source>
</evidence>
<reference evidence="1 2" key="1">
    <citation type="journal article" date="2019" name="Int. J. Syst. Evol. Microbiol.">
        <title>The Global Catalogue of Microorganisms (GCM) 10K type strain sequencing project: providing services to taxonomists for standard genome sequencing and annotation.</title>
        <authorList>
            <consortium name="The Broad Institute Genomics Platform"/>
            <consortium name="The Broad Institute Genome Sequencing Center for Infectious Disease"/>
            <person name="Wu L."/>
            <person name="Ma J."/>
        </authorList>
    </citation>
    <scope>NUCLEOTIDE SEQUENCE [LARGE SCALE GENOMIC DNA]</scope>
    <source>
        <strain evidence="1 2">JCM 7356</strain>
    </source>
</reference>